<proteinExistence type="predicted"/>
<dbReference type="EMBL" id="JAATVY010000018">
    <property type="protein sequence ID" value="NJC72349.1"/>
    <property type="molecule type" value="Genomic_DNA"/>
</dbReference>
<comment type="caution">
    <text evidence="1">The sequence shown here is derived from an EMBL/GenBank/DDBJ whole genome shotgun (WGS) entry which is preliminary data.</text>
</comment>
<evidence type="ECO:0000313" key="1">
    <source>
        <dbReference type="EMBL" id="NJC72349.1"/>
    </source>
</evidence>
<accession>A0ABX0Y4X8</accession>
<sequence length="289" mass="32081">MTAKLPRLKALLVDRHWQTYRTFCQEYDRVARCIDSSLVGMWPSRAQFHRWLSGELKGLPYPDACRILEAMFPGWRAEELFAVGPIDLPARHEPTGQAFAARSPDAPTIHPDLAEEDNRAVARRIRSADEIFFAAHTGYAAMVSQYQSAVRCAIANGARLRVVVSDPDGPLMAEPELTTRLCPSIRQAGEIEDVLFTCGRHRATAVDAGYPEENVQARVYMGPPSMNILLVDGWLRLIPYLPLVDAADSPVYEFALDSGGRTPLIAKYFIAVERLWAGSRTVDLAAIAV</sequence>
<gene>
    <name evidence="1" type="ORF">HC031_21895</name>
</gene>
<organism evidence="1 2">
    <name type="scientific">Planosporangium thailandense</name>
    <dbReference type="NCBI Taxonomy" id="765197"/>
    <lineage>
        <taxon>Bacteria</taxon>
        <taxon>Bacillati</taxon>
        <taxon>Actinomycetota</taxon>
        <taxon>Actinomycetes</taxon>
        <taxon>Micromonosporales</taxon>
        <taxon>Micromonosporaceae</taxon>
        <taxon>Planosporangium</taxon>
    </lineage>
</organism>
<reference evidence="1 2" key="1">
    <citation type="submission" date="2020-03" db="EMBL/GenBank/DDBJ databases">
        <title>WGS of the type strain of Planosporangium spp.</title>
        <authorList>
            <person name="Thawai C."/>
        </authorList>
    </citation>
    <scope>NUCLEOTIDE SEQUENCE [LARGE SCALE GENOMIC DNA]</scope>
    <source>
        <strain evidence="1 2">TBRC 5610</strain>
    </source>
</reference>
<protein>
    <submittedName>
        <fullName evidence="1">Uncharacterized protein</fullName>
    </submittedName>
</protein>
<dbReference type="RefSeq" id="WP_167927262.1">
    <property type="nucleotide sequence ID" value="NZ_JAATVY010000018.1"/>
</dbReference>
<name>A0ABX0Y4X8_9ACTN</name>
<evidence type="ECO:0000313" key="2">
    <source>
        <dbReference type="Proteomes" id="UP000722989"/>
    </source>
</evidence>
<keyword evidence="2" id="KW-1185">Reference proteome</keyword>
<dbReference type="Proteomes" id="UP000722989">
    <property type="component" value="Unassembled WGS sequence"/>
</dbReference>